<organism evidence="2 3">
    <name type="scientific">Ricinus communis</name>
    <name type="common">Castor bean</name>
    <dbReference type="NCBI Taxonomy" id="3988"/>
    <lineage>
        <taxon>Eukaryota</taxon>
        <taxon>Viridiplantae</taxon>
        <taxon>Streptophyta</taxon>
        <taxon>Embryophyta</taxon>
        <taxon>Tracheophyta</taxon>
        <taxon>Spermatophyta</taxon>
        <taxon>Magnoliopsida</taxon>
        <taxon>eudicotyledons</taxon>
        <taxon>Gunneridae</taxon>
        <taxon>Pentapetalae</taxon>
        <taxon>rosids</taxon>
        <taxon>fabids</taxon>
        <taxon>Malpighiales</taxon>
        <taxon>Euphorbiaceae</taxon>
        <taxon>Acalyphoideae</taxon>
        <taxon>Acalypheae</taxon>
        <taxon>Ricinus</taxon>
    </lineage>
</organism>
<feature type="compositionally biased region" description="Basic residues" evidence="1">
    <location>
        <begin position="87"/>
        <end position="104"/>
    </location>
</feature>
<evidence type="ECO:0000313" key="3">
    <source>
        <dbReference type="Proteomes" id="UP000008311"/>
    </source>
</evidence>
<name>B9TL52_RICCO</name>
<dbReference type="Proteomes" id="UP000008311">
    <property type="component" value="Unassembled WGS sequence"/>
</dbReference>
<dbReference type="AlphaFoldDB" id="B9TL52"/>
<dbReference type="EMBL" id="EQ986243">
    <property type="protein sequence ID" value="EEF23411.1"/>
    <property type="molecule type" value="Genomic_DNA"/>
</dbReference>
<keyword evidence="3" id="KW-1185">Reference proteome</keyword>
<sequence>MARIFKTDSRAEVEQRLAQAGRRVALATERRAANTYPLPGRDHSSGDGRAGVLQPGAAASRQLPGGGRTQRFAVAGWRGAHAAAGVFRRRQHHPRRNHDHHRPGLRGLRGAL</sequence>
<dbReference type="InParanoid" id="B9TL52"/>
<evidence type="ECO:0000313" key="2">
    <source>
        <dbReference type="EMBL" id="EEF23411.1"/>
    </source>
</evidence>
<feature type="region of interest" description="Disordered" evidence="1">
    <location>
        <begin position="87"/>
        <end position="112"/>
    </location>
</feature>
<gene>
    <name evidence="2" type="ORF">RCOM_2078890</name>
</gene>
<accession>B9TL52</accession>
<evidence type="ECO:0000256" key="1">
    <source>
        <dbReference type="SAM" id="MobiDB-lite"/>
    </source>
</evidence>
<protein>
    <submittedName>
        <fullName evidence="2">Uncharacterized protein</fullName>
    </submittedName>
</protein>
<proteinExistence type="predicted"/>
<feature type="region of interest" description="Disordered" evidence="1">
    <location>
        <begin position="19"/>
        <end position="67"/>
    </location>
</feature>
<reference evidence="3" key="1">
    <citation type="journal article" date="2010" name="Nat. Biotechnol.">
        <title>Draft genome sequence of the oilseed species Ricinus communis.</title>
        <authorList>
            <person name="Chan A.P."/>
            <person name="Crabtree J."/>
            <person name="Zhao Q."/>
            <person name="Lorenzi H."/>
            <person name="Orvis J."/>
            <person name="Puiu D."/>
            <person name="Melake-Berhan A."/>
            <person name="Jones K.M."/>
            <person name="Redman J."/>
            <person name="Chen G."/>
            <person name="Cahoon E.B."/>
            <person name="Gedil M."/>
            <person name="Stanke M."/>
            <person name="Haas B.J."/>
            <person name="Wortman J.R."/>
            <person name="Fraser-Liggett C.M."/>
            <person name="Ravel J."/>
            <person name="Rabinowicz P.D."/>
        </authorList>
    </citation>
    <scope>NUCLEOTIDE SEQUENCE [LARGE SCALE GENOMIC DNA]</scope>
    <source>
        <strain evidence="3">cv. Hale</strain>
    </source>
</reference>